<dbReference type="Proteomes" id="UP000070433">
    <property type="component" value="Chromosome"/>
</dbReference>
<dbReference type="Gene3D" id="3.40.50.1820">
    <property type="entry name" value="alpha/beta hydrolase"/>
    <property type="match status" value="1"/>
</dbReference>
<evidence type="ECO:0000259" key="1">
    <source>
        <dbReference type="Pfam" id="PF00561"/>
    </source>
</evidence>
<dbReference type="SUPFAM" id="SSF53474">
    <property type="entry name" value="alpha/beta-Hydrolases"/>
    <property type="match status" value="1"/>
</dbReference>
<dbReference type="RefSeq" id="WP_061500429.1">
    <property type="nucleotide sequence ID" value="NZ_CP010951.1"/>
</dbReference>
<reference evidence="2 3" key="1">
    <citation type="journal article" date="2014" name="Int. J. Syst. Evol. Microbiol.">
        <title>Ramlibacter solisilvae sp. nov., isolated from forest soil, and emended description of the genus Ramlibacter.</title>
        <authorList>
            <person name="Lee H.J."/>
            <person name="Lee S.H."/>
            <person name="Lee S.S."/>
            <person name="Lee J.S."/>
            <person name="Kim Y."/>
            <person name="Kim S.C."/>
            <person name="Jeon C.O."/>
        </authorList>
    </citation>
    <scope>NUCLEOTIDE SEQUENCE [LARGE SCALE GENOMIC DNA]</scope>
    <source>
        <strain evidence="2 3">5-10</strain>
    </source>
</reference>
<feature type="domain" description="AB hydrolase-1" evidence="1">
    <location>
        <begin position="48"/>
        <end position="122"/>
    </location>
</feature>
<organism evidence="2 3">
    <name type="scientific">Ramlibacter tataouinensis</name>
    <dbReference type="NCBI Taxonomy" id="94132"/>
    <lineage>
        <taxon>Bacteria</taxon>
        <taxon>Pseudomonadati</taxon>
        <taxon>Pseudomonadota</taxon>
        <taxon>Betaproteobacteria</taxon>
        <taxon>Burkholderiales</taxon>
        <taxon>Comamonadaceae</taxon>
        <taxon>Ramlibacter</taxon>
    </lineage>
</organism>
<accession>A0A127JUG6</accession>
<keyword evidence="3" id="KW-1185">Reference proteome</keyword>
<evidence type="ECO:0000313" key="2">
    <source>
        <dbReference type="EMBL" id="AMO23668.1"/>
    </source>
</evidence>
<dbReference type="AlphaFoldDB" id="A0A127JUG6"/>
<evidence type="ECO:0000313" key="3">
    <source>
        <dbReference type="Proteomes" id="UP000070433"/>
    </source>
</evidence>
<name>A0A127JUG6_9BURK</name>
<dbReference type="InterPro" id="IPR000073">
    <property type="entry name" value="AB_hydrolase_1"/>
</dbReference>
<dbReference type="EMBL" id="CP010951">
    <property type="protein sequence ID" value="AMO23668.1"/>
    <property type="molecule type" value="Genomic_DNA"/>
</dbReference>
<dbReference type="Pfam" id="PF00561">
    <property type="entry name" value="Abhydrolase_1"/>
    <property type="match status" value="1"/>
</dbReference>
<dbReference type="InterPro" id="IPR029058">
    <property type="entry name" value="AB_hydrolase_fold"/>
</dbReference>
<sequence length="274" mass="29670">MFTEVTTHSGRITVEACGPVDAPALLIAVVGTSRGLVVESNAAYRAELAQHYRLVFWDYPPSQFGRAATNAPPFTAARVVEDYLAVADAAKVGKFAYFGYSFGGNSGLQLAKRHPERLTALVVGGWPAIGADFGAMLTACRGMYETSVDPEKYPNFASMLPSDPEQRARIVGSYRSFFEYYDSLQDLDKPAQEELAKSLTMPRLNFADALDIVASLGPGGEVGPTLIRNEATLNAMGWSTRVLHVATDSATAHSLAMEAKVVTPLLREFLREVL</sequence>
<gene>
    <name evidence="2" type="ORF">UC35_13235</name>
</gene>
<proteinExistence type="predicted"/>
<protein>
    <recommendedName>
        <fullName evidence="1">AB hydrolase-1 domain-containing protein</fullName>
    </recommendedName>
</protein>